<keyword evidence="3" id="KW-1185">Reference proteome</keyword>
<gene>
    <name evidence="2" type="ORF">MAR_006481</name>
</gene>
<evidence type="ECO:0000313" key="2">
    <source>
        <dbReference type="EMBL" id="WAQ94010.1"/>
    </source>
</evidence>
<feature type="region of interest" description="Disordered" evidence="1">
    <location>
        <begin position="1"/>
        <end position="49"/>
    </location>
</feature>
<feature type="compositionally biased region" description="Basic residues" evidence="1">
    <location>
        <begin position="18"/>
        <end position="34"/>
    </location>
</feature>
<proteinExistence type="predicted"/>
<feature type="non-terminal residue" evidence="2">
    <location>
        <position position="1"/>
    </location>
</feature>
<dbReference type="SUPFAM" id="SSF52141">
    <property type="entry name" value="Uracil-DNA glycosylase-like"/>
    <property type="match status" value="1"/>
</dbReference>
<reference evidence="2" key="1">
    <citation type="submission" date="2022-11" db="EMBL/GenBank/DDBJ databases">
        <title>Centuries of genome instability and evolution in soft-shell clam transmissible cancer (bioRxiv).</title>
        <authorList>
            <person name="Hart S.F.M."/>
            <person name="Yonemitsu M.A."/>
            <person name="Giersch R.M."/>
            <person name="Beal B.F."/>
            <person name="Arriagada G."/>
            <person name="Davis B.W."/>
            <person name="Ostrander E.A."/>
            <person name="Goff S.P."/>
            <person name="Metzger M.J."/>
        </authorList>
    </citation>
    <scope>NUCLEOTIDE SEQUENCE</scope>
    <source>
        <strain evidence="2">MELC-2E11</strain>
        <tissue evidence="2">Siphon/mantle</tissue>
    </source>
</reference>
<dbReference type="InterPro" id="IPR002043">
    <property type="entry name" value="UDG_fam1"/>
</dbReference>
<accession>A0ABY7DG73</accession>
<dbReference type="Gene3D" id="3.40.470.10">
    <property type="entry name" value="Uracil-DNA glycosylase-like domain"/>
    <property type="match status" value="2"/>
</dbReference>
<name>A0ABY7DG73_MYAAR</name>
<dbReference type="Proteomes" id="UP001164746">
    <property type="component" value="Chromosome 1"/>
</dbReference>
<dbReference type="PANTHER" id="PTHR11264:SF7">
    <property type="entry name" value="URACIL-DNA GLYCOSYLASE"/>
    <property type="match status" value="1"/>
</dbReference>
<evidence type="ECO:0000256" key="1">
    <source>
        <dbReference type="SAM" id="MobiDB-lite"/>
    </source>
</evidence>
<dbReference type="InterPro" id="IPR036895">
    <property type="entry name" value="Uracil-DNA_glycosylase-like_sf"/>
</dbReference>
<evidence type="ECO:0000313" key="3">
    <source>
        <dbReference type="Proteomes" id="UP001164746"/>
    </source>
</evidence>
<feature type="compositionally biased region" description="Basic and acidic residues" evidence="1">
    <location>
        <begin position="35"/>
        <end position="49"/>
    </location>
</feature>
<protein>
    <submittedName>
        <fullName evidence="2">UNG-like protein</fullName>
    </submittedName>
</protein>
<organism evidence="2 3">
    <name type="scientific">Mya arenaria</name>
    <name type="common">Soft-shell clam</name>
    <dbReference type="NCBI Taxonomy" id="6604"/>
    <lineage>
        <taxon>Eukaryota</taxon>
        <taxon>Metazoa</taxon>
        <taxon>Spiralia</taxon>
        <taxon>Lophotrochozoa</taxon>
        <taxon>Mollusca</taxon>
        <taxon>Bivalvia</taxon>
        <taxon>Autobranchia</taxon>
        <taxon>Heteroconchia</taxon>
        <taxon>Euheterodonta</taxon>
        <taxon>Imparidentia</taxon>
        <taxon>Neoheterodontei</taxon>
        <taxon>Myida</taxon>
        <taxon>Myoidea</taxon>
        <taxon>Myidae</taxon>
        <taxon>Mya</taxon>
    </lineage>
</organism>
<dbReference type="PANTHER" id="PTHR11264">
    <property type="entry name" value="URACIL-DNA GLYCOSYLASE"/>
    <property type="match status" value="1"/>
</dbReference>
<dbReference type="EMBL" id="CP111012">
    <property type="protein sequence ID" value="WAQ94010.1"/>
    <property type="molecule type" value="Genomic_DNA"/>
</dbReference>
<sequence length="195" mass="22316">MPPKRKAAEVSKSQPASKKSKVTTKKKQVKVSKAKTKDTKKVKQVKAEPQKLSQAKHVKTSTLCLKDLLKNDEWKAALFEEFSKDYFKEIEKKLAAEYADKKQVFPPQDLIFNAFHLTPLDKVKVVILDHVIKTVSEKCPHVVFIFWGNFAHKKASLVDSKKHEVIKTAHPSPLSIKYFKECNCFSDCDKALKKF</sequence>